<protein>
    <submittedName>
        <fullName evidence="1">Uncharacterized protein</fullName>
    </submittedName>
</protein>
<name>A0ABT5B999_9BACT</name>
<keyword evidence="2" id="KW-1185">Reference proteome</keyword>
<comment type="caution">
    <text evidence="1">The sequence shown here is derived from an EMBL/GenBank/DDBJ whole genome shotgun (WGS) entry which is preliminary data.</text>
</comment>
<dbReference type="EMBL" id="JAQNDN010000010">
    <property type="protein sequence ID" value="MDC0670094.1"/>
    <property type="molecule type" value="Genomic_DNA"/>
</dbReference>
<dbReference type="RefSeq" id="WP_271999909.1">
    <property type="nucleotide sequence ID" value="NZ_JAQNDN010000010.1"/>
</dbReference>
<reference evidence="1 2" key="1">
    <citation type="submission" date="2022-11" db="EMBL/GenBank/DDBJ databases">
        <title>Minimal conservation of predation-associated metabolite biosynthetic gene clusters underscores biosynthetic potential of Myxococcota including descriptions for ten novel species: Archangium lansinium sp. nov., Myxococcus landrumus sp. nov., Nannocystis bai.</title>
        <authorList>
            <person name="Ahearne A."/>
            <person name="Stevens C."/>
            <person name="Dowd S."/>
        </authorList>
    </citation>
    <scope>NUCLEOTIDE SEQUENCE [LARGE SCALE GENOMIC DNA]</scope>
    <source>
        <strain evidence="1 2">NCELM</strain>
    </source>
</reference>
<gene>
    <name evidence="1" type="ORF">POL58_20240</name>
</gene>
<dbReference type="Proteomes" id="UP001217838">
    <property type="component" value="Unassembled WGS sequence"/>
</dbReference>
<organism evidence="1 2">
    <name type="scientific">Nannocystis radixulma</name>
    <dbReference type="NCBI Taxonomy" id="2995305"/>
    <lineage>
        <taxon>Bacteria</taxon>
        <taxon>Pseudomonadati</taxon>
        <taxon>Myxococcota</taxon>
        <taxon>Polyangia</taxon>
        <taxon>Nannocystales</taxon>
        <taxon>Nannocystaceae</taxon>
        <taxon>Nannocystis</taxon>
    </lineage>
</organism>
<evidence type="ECO:0000313" key="2">
    <source>
        <dbReference type="Proteomes" id="UP001217838"/>
    </source>
</evidence>
<evidence type="ECO:0000313" key="1">
    <source>
        <dbReference type="EMBL" id="MDC0670094.1"/>
    </source>
</evidence>
<dbReference type="SUPFAM" id="SSF63825">
    <property type="entry name" value="YWTD domain"/>
    <property type="match status" value="1"/>
</dbReference>
<accession>A0ABT5B999</accession>
<sequence>MSLETACVGRAEAAMQPPYEGARLDEQLVAGKPAVAVQKKRPCSRDRRVLACASGRDSESPHLLGMAAHAGTIAVAEVDAGNSWLTRPSAAPDRMRVGLYDARLRQIHQTEVGLAGAAMDVDLAFVPGGWVAAVQTASGSELIWFGEDGEEVGTRTPLGLAVNPGLAVGQGGEVLVAYVQGGPGERWPVMAALVEPRGQVRWTAEVFAGAIEAHFGSQVAADDGGFFLIGRRTQDGVAVARVERSGAVGTRHGVKSATEYASLAWCGAEGRLVWSDFGGHAHIRGAVIDRAGQRIGEEHVLGAIPDYFNWSPVLCDGAGSLALLAGHTGGTGMSKSLDLTRIDHEHGPLPGATAVLAAEGITAYDPRMVRLDEQRVVVGWIGVYSGTDASQLGLAVVSAPIARERALPLSVAE</sequence>
<proteinExistence type="predicted"/>